<evidence type="ECO:0000313" key="2">
    <source>
        <dbReference type="Proteomes" id="UP001224418"/>
    </source>
</evidence>
<dbReference type="RefSeq" id="WP_307356135.1">
    <property type="nucleotide sequence ID" value="NZ_BAAACJ010000055.1"/>
</dbReference>
<organism evidence="1 2">
    <name type="scientific">Hathewaya limosa</name>
    <name type="common">Clostridium limosum</name>
    <dbReference type="NCBI Taxonomy" id="1536"/>
    <lineage>
        <taxon>Bacteria</taxon>
        <taxon>Bacillati</taxon>
        <taxon>Bacillota</taxon>
        <taxon>Clostridia</taxon>
        <taxon>Eubacteriales</taxon>
        <taxon>Clostridiaceae</taxon>
        <taxon>Hathewaya</taxon>
    </lineage>
</organism>
<evidence type="ECO:0000313" key="1">
    <source>
        <dbReference type="EMBL" id="MDQ0480261.1"/>
    </source>
</evidence>
<comment type="caution">
    <text evidence="1">The sequence shown here is derived from an EMBL/GenBank/DDBJ whole genome shotgun (WGS) entry which is preliminary data.</text>
</comment>
<keyword evidence="2" id="KW-1185">Reference proteome</keyword>
<sequence length="439" mass="48141">MTQQAAETFAKPDTYMGNRTLYDSGAAKINAKRTLFKSGGEVIDPYTGDKLVLTKKEAKKLYRDEWTKHLAESDHVKPLEQIYKDTKGNAWNTMDDIKSAASSDDNIRVASRKFNNSKRSRTNKDYVGDEEYLRSKGVEVTEEGRKQAIQDGELAEQSINNQLRSSAVKNLVKTGHEAGKVSAQNSGVTALTMGGIMNIVSVVKGEKSGEEGITDTIKDGGKAAVTGYAMGSGLTVVSHLLSNSSSQFVQSLAKSNVPGKVITAVIATGDNLKRWGEGEITTQQCLLELGDKGLNMATMGYSMALGQALIPIPIVGGAVGALVGSMLTSTYYNNLINTLQTRELEHQERMRIIDECRVAAEQTKAFRAELESYLDLYFKEYRECFDTALSTMRFAYQSGDAEEMIASANQITRKLGGQVNYETIEEFKSFLKDDSIDIL</sequence>
<name>A0ABU0JT32_HATLI</name>
<dbReference type="EMBL" id="JAUSWN010000016">
    <property type="protein sequence ID" value="MDQ0480261.1"/>
    <property type="molecule type" value="Genomic_DNA"/>
</dbReference>
<accession>A0ABU0JT32</accession>
<protein>
    <submittedName>
        <fullName evidence="1">Uncharacterized protein</fullName>
    </submittedName>
</protein>
<proteinExistence type="predicted"/>
<reference evidence="1 2" key="1">
    <citation type="submission" date="2023-07" db="EMBL/GenBank/DDBJ databases">
        <title>Genomic Encyclopedia of Type Strains, Phase IV (KMG-IV): sequencing the most valuable type-strain genomes for metagenomic binning, comparative biology and taxonomic classification.</title>
        <authorList>
            <person name="Goeker M."/>
        </authorList>
    </citation>
    <scope>NUCLEOTIDE SEQUENCE [LARGE SCALE GENOMIC DNA]</scope>
    <source>
        <strain evidence="1 2">DSM 1400</strain>
    </source>
</reference>
<gene>
    <name evidence="1" type="ORF">QOZ93_002009</name>
</gene>
<dbReference type="Proteomes" id="UP001224418">
    <property type="component" value="Unassembled WGS sequence"/>
</dbReference>